<sequence length="299" mass="31996">MPGIKKVAIAGVTGALGPHILEALLNANYEVTVLTRAQKSATFAQGVKVVEVDYESLQSLQSALEGHDAVVSTVAPMAISGQKLLIDAAVLAGVKRFIPSDFGTCSTNPKVQSLPLYASMSEIQKYLQEKASLGQLSWTVVVCGAFLEFVLRQSPLLDFDNHTTMLLDGGNNRLSSTSMANVGKSVAAVFKHSEETKNRVVFVSEIILTQNQILEIGKEVRPDIEWKESAAISSEILKEGLEAAAAGDFGMPTIMKLLTGTAMAGDEYGAAYDKTDNELLGVPALGLDELKKLIRNRLA</sequence>
<keyword evidence="2" id="KW-0560">Oxidoreductase</keyword>
<gene>
    <name evidence="4" type="ORF">PVAG01_00962</name>
</gene>
<dbReference type="InterPro" id="IPR045312">
    <property type="entry name" value="PCBER-like"/>
</dbReference>
<dbReference type="EMBL" id="JBFCZG010000001">
    <property type="protein sequence ID" value="KAL3427453.1"/>
    <property type="molecule type" value="Genomic_DNA"/>
</dbReference>
<dbReference type="Gene3D" id="3.40.50.720">
    <property type="entry name" value="NAD(P)-binding Rossmann-like Domain"/>
    <property type="match status" value="1"/>
</dbReference>
<evidence type="ECO:0000313" key="4">
    <source>
        <dbReference type="EMBL" id="KAL3427453.1"/>
    </source>
</evidence>
<reference evidence="4 5" key="1">
    <citation type="submission" date="2024-06" db="EMBL/GenBank/DDBJ databases">
        <title>Complete genome of Phlyctema vagabunda strain 19-DSS-EL-015.</title>
        <authorList>
            <person name="Fiorenzani C."/>
        </authorList>
    </citation>
    <scope>NUCLEOTIDE SEQUENCE [LARGE SCALE GENOMIC DNA]</scope>
    <source>
        <strain evidence="4 5">19-DSS-EL-015</strain>
    </source>
</reference>
<evidence type="ECO:0000256" key="2">
    <source>
        <dbReference type="ARBA" id="ARBA00023002"/>
    </source>
</evidence>
<dbReference type="InterPro" id="IPR008030">
    <property type="entry name" value="NmrA-like"/>
</dbReference>
<dbReference type="InterPro" id="IPR051609">
    <property type="entry name" value="NmrA/Isoflavone_reductase-like"/>
</dbReference>
<dbReference type="SUPFAM" id="SSF51735">
    <property type="entry name" value="NAD(P)-binding Rossmann-fold domains"/>
    <property type="match status" value="1"/>
</dbReference>
<dbReference type="Pfam" id="PF05368">
    <property type="entry name" value="NmrA"/>
    <property type="match status" value="1"/>
</dbReference>
<dbReference type="Proteomes" id="UP001629113">
    <property type="component" value="Unassembled WGS sequence"/>
</dbReference>
<dbReference type="PANTHER" id="PTHR47706">
    <property type="entry name" value="NMRA-LIKE FAMILY PROTEIN"/>
    <property type="match status" value="1"/>
</dbReference>
<dbReference type="InterPro" id="IPR036291">
    <property type="entry name" value="NAD(P)-bd_dom_sf"/>
</dbReference>
<evidence type="ECO:0000259" key="3">
    <source>
        <dbReference type="Pfam" id="PF05368"/>
    </source>
</evidence>
<evidence type="ECO:0000313" key="5">
    <source>
        <dbReference type="Proteomes" id="UP001629113"/>
    </source>
</evidence>
<keyword evidence="5" id="KW-1185">Reference proteome</keyword>
<feature type="domain" description="NmrA-like" evidence="3">
    <location>
        <begin position="5"/>
        <end position="217"/>
    </location>
</feature>
<keyword evidence="1" id="KW-0521">NADP</keyword>
<organism evidence="4 5">
    <name type="scientific">Phlyctema vagabunda</name>
    <dbReference type="NCBI Taxonomy" id="108571"/>
    <lineage>
        <taxon>Eukaryota</taxon>
        <taxon>Fungi</taxon>
        <taxon>Dikarya</taxon>
        <taxon>Ascomycota</taxon>
        <taxon>Pezizomycotina</taxon>
        <taxon>Leotiomycetes</taxon>
        <taxon>Helotiales</taxon>
        <taxon>Dermateaceae</taxon>
        <taxon>Phlyctema</taxon>
    </lineage>
</organism>
<comment type="caution">
    <text evidence="4">The sequence shown here is derived from an EMBL/GenBank/DDBJ whole genome shotgun (WGS) entry which is preliminary data.</text>
</comment>
<dbReference type="CDD" id="cd05259">
    <property type="entry name" value="PCBER_SDR_a"/>
    <property type="match status" value="1"/>
</dbReference>
<name>A0ABR4PVQ9_9HELO</name>
<evidence type="ECO:0000256" key="1">
    <source>
        <dbReference type="ARBA" id="ARBA00022857"/>
    </source>
</evidence>
<accession>A0ABR4PVQ9</accession>
<proteinExistence type="predicted"/>
<dbReference type="PANTHER" id="PTHR47706:SF1">
    <property type="entry name" value="CIPA-LIKE, PUTATIVE (AFU_ORTHOLOGUE AFUA_1G12460)-RELATED"/>
    <property type="match status" value="1"/>
</dbReference>
<protein>
    <submittedName>
        <fullName evidence="4">Oxidoreductase</fullName>
    </submittedName>
</protein>